<dbReference type="GO" id="GO:0009252">
    <property type="term" value="P:peptidoglycan biosynthetic process"/>
    <property type="evidence" value="ECO:0007669"/>
    <property type="project" value="TreeGrafter"/>
</dbReference>
<proteinExistence type="predicted"/>
<dbReference type="EMBL" id="CP133217">
    <property type="protein sequence ID" value="WML86563.1"/>
    <property type="molecule type" value="Genomic_DNA"/>
</dbReference>
<organism evidence="6">
    <name type="scientific">Thiothrix subterranea</name>
    <dbReference type="NCBI Taxonomy" id="2735563"/>
    <lineage>
        <taxon>Bacteria</taxon>
        <taxon>Pseudomonadati</taxon>
        <taxon>Pseudomonadota</taxon>
        <taxon>Gammaproteobacteria</taxon>
        <taxon>Thiotrichales</taxon>
        <taxon>Thiotrichaceae</taxon>
        <taxon>Thiothrix</taxon>
    </lineage>
</organism>
<dbReference type="PANTHER" id="PTHR32282">
    <property type="entry name" value="BINDING PROTEIN TRANSPEPTIDASE, PUTATIVE-RELATED"/>
    <property type="match status" value="1"/>
</dbReference>
<dbReference type="AlphaFoldDB" id="A0AA51MM91"/>
<evidence type="ECO:0000313" key="6">
    <source>
        <dbReference type="EMBL" id="WML86563.1"/>
    </source>
</evidence>
<dbReference type="InterPro" id="IPR036950">
    <property type="entry name" value="PBP_transglycosylase"/>
</dbReference>
<comment type="pathway">
    <text evidence="1">Cell wall biogenesis; peptidoglycan biosynthesis.</text>
</comment>
<dbReference type="Pfam" id="PF00912">
    <property type="entry name" value="Transgly"/>
    <property type="match status" value="1"/>
</dbReference>
<dbReference type="Proteomes" id="UP001223336">
    <property type="component" value="Unassembled WGS sequence"/>
</dbReference>
<sequence>MTNMLKKLLKILLWLIGGGVLLIVLTLAGFYLYFAIPMQKNFAKLEAVTFSDCATGDRWQMTTPLENHPSQLLGVFAVIDSNQFDLMLARKLIEGLYHSHSEFTPRYAVATLEIKRHYTTQKRLELAINHYHMGSKGSCHVFGMIAAAKYYFGKTPQQLSIAEMALLVGLAGKANKHPDRAQQGRYRILQRLLDKHLITEAEYQTALKEPLPAKPHLPEK</sequence>
<dbReference type="InterPro" id="IPR001264">
    <property type="entry name" value="Glyco_trans_51"/>
</dbReference>
<evidence type="ECO:0000256" key="1">
    <source>
        <dbReference type="ARBA" id="ARBA00004752"/>
    </source>
</evidence>
<evidence type="ECO:0000313" key="5">
    <source>
        <dbReference type="EMBL" id="MDQ5768755.1"/>
    </source>
</evidence>
<reference evidence="6 7" key="1">
    <citation type="submission" date="2023-08" db="EMBL/GenBank/DDBJ databases">
        <title>New molecular markers tilS and rpoB for phylogenetic and monitoring studies of the genus Thiothrix biodiversity.</title>
        <authorList>
            <person name="Ravin N.V."/>
            <person name="Smolyakov D."/>
            <person name="Markov N.D."/>
            <person name="Beletsky A.V."/>
            <person name="Mardanov A.V."/>
            <person name="Rudenko T.S."/>
            <person name="Grabovich M.Y."/>
        </authorList>
    </citation>
    <scope>NUCLEOTIDE SEQUENCE</scope>
    <source>
        <strain evidence="6">DNT52</strain>
        <strain evidence="5 7">H33</strain>
    </source>
</reference>
<evidence type="ECO:0000256" key="3">
    <source>
        <dbReference type="SAM" id="Phobius"/>
    </source>
</evidence>
<keyword evidence="3" id="KW-0812">Transmembrane</keyword>
<keyword evidence="7" id="KW-1185">Reference proteome</keyword>
<dbReference type="RefSeq" id="WP_308134724.1">
    <property type="nucleotide sequence ID" value="NZ_CP133217.1"/>
</dbReference>
<name>A0AA51MM91_9GAMM</name>
<dbReference type="Proteomes" id="UP001229862">
    <property type="component" value="Chromosome"/>
</dbReference>
<dbReference type="InterPro" id="IPR023346">
    <property type="entry name" value="Lysozyme-like_dom_sf"/>
</dbReference>
<dbReference type="Gene3D" id="1.10.3810.10">
    <property type="entry name" value="Biosynthetic peptidoglycan transglycosylase-like"/>
    <property type="match status" value="1"/>
</dbReference>
<dbReference type="GO" id="GO:0030288">
    <property type="term" value="C:outer membrane-bounded periplasmic space"/>
    <property type="evidence" value="ECO:0007669"/>
    <property type="project" value="TreeGrafter"/>
</dbReference>
<keyword evidence="3" id="KW-1133">Transmembrane helix</keyword>
<evidence type="ECO:0000256" key="2">
    <source>
        <dbReference type="ARBA" id="ARBA00022679"/>
    </source>
</evidence>
<dbReference type="InterPro" id="IPR050396">
    <property type="entry name" value="Glycosyltr_51/Transpeptidase"/>
</dbReference>
<evidence type="ECO:0000259" key="4">
    <source>
        <dbReference type="Pfam" id="PF00912"/>
    </source>
</evidence>
<dbReference type="EMBL" id="JAVFKN010000011">
    <property type="protein sequence ID" value="MDQ5768755.1"/>
    <property type="molecule type" value="Genomic_DNA"/>
</dbReference>
<evidence type="ECO:0000313" key="7">
    <source>
        <dbReference type="Proteomes" id="UP001223336"/>
    </source>
</evidence>
<keyword evidence="2" id="KW-0808">Transferase</keyword>
<accession>A0AA51MM91</accession>
<dbReference type="PANTHER" id="PTHR32282:SF15">
    <property type="entry name" value="PENICILLIN-BINDING PROTEIN 1C"/>
    <property type="match status" value="1"/>
</dbReference>
<gene>
    <name evidence="5" type="ORF">RCC75_09460</name>
    <name evidence="6" type="ORF">RCG00_20045</name>
</gene>
<protein>
    <submittedName>
        <fullName evidence="6">Transglycosylase domain-containing protein</fullName>
    </submittedName>
</protein>
<feature type="domain" description="Glycosyl transferase family 51" evidence="4">
    <location>
        <begin position="108"/>
        <end position="191"/>
    </location>
</feature>
<dbReference type="GO" id="GO:0008955">
    <property type="term" value="F:peptidoglycan glycosyltransferase activity"/>
    <property type="evidence" value="ECO:0007669"/>
    <property type="project" value="TreeGrafter"/>
</dbReference>
<dbReference type="SUPFAM" id="SSF53955">
    <property type="entry name" value="Lysozyme-like"/>
    <property type="match status" value="1"/>
</dbReference>
<keyword evidence="3" id="KW-0472">Membrane</keyword>
<feature type="transmembrane region" description="Helical" evidence="3">
    <location>
        <begin position="12"/>
        <end position="34"/>
    </location>
</feature>